<protein>
    <submittedName>
        <fullName evidence="2">Uncharacterized protein</fullName>
    </submittedName>
</protein>
<evidence type="ECO:0000313" key="2">
    <source>
        <dbReference type="EMBL" id="KAJ5111326.1"/>
    </source>
</evidence>
<proteinExistence type="predicted"/>
<feature type="region of interest" description="Disordered" evidence="1">
    <location>
        <begin position="158"/>
        <end position="200"/>
    </location>
</feature>
<evidence type="ECO:0000256" key="1">
    <source>
        <dbReference type="SAM" id="MobiDB-lite"/>
    </source>
</evidence>
<organism evidence="2 3">
    <name type="scientific">Penicillium argentinense</name>
    <dbReference type="NCBI Taxonomy" id="1131581"/>
    <lineage>
        <taxon>Eukaryota</taxon>
        <taxon>Fungi</taxon>
        <taxon>Dikarya</taxon>
        <taxon>Ascomycota</taxon>
        <taxon>Pezizomycotina</taxon>
        <taxon>Eurotiomycetes</taxon>
        <taxon>Eurotiomycetidae</taxon>
        <taxon>Eurotiales</taxon>
        <taxon>Aspergillaceae</taxon>
        <taxon>Penicillium</taxon>
    </lineage>
</organism>
<reference evidence="2" key="2">
    <citation type="journal article" date="2023" name="IMA Fungus">
        <title>Comparative genomic study of the Penicillium genus elucidates a diverse pangenome and 15 lateral gene transfer events.</title>
        <authorList>
            <person name="Petersen C."/>
            <person name="Sorensen T."/>
            <person name="Nielsen M.R."/>
            <person name="Sondergaard T.E."/>
            <person name="Sorensen J.L."/>
            <person name="Fitzpatrick D.A."/>
            <person name="Frisvad J.C."/>
            <person name="Nielsen K.L."/>
        </authorList>
    </citation>
    <scope>NUCLEOTIDE SEQUENCE</scope>
    <source>
        <strain evidence="2">IBT 30761</strain>
    </source>
</reference>
<name>A0A9W9G3B0_9EURO</name>
<dbReference type="Proteomes" id="UP001149074">
    <property type="component" value="Unassembled WGS sequence"/>
</dbReference>
<evidence type="ECO:0000313" key="3">
    <source>
        <dbReference type="Proteomes" id="UP001149074"/>
    </source>
</evidence>
<dbReference type="OrthoDB" id="2537141at2759"/>
<gene>
    <name evidence="2" type="ORF">N7532_001861</name>
</gene>
<dbReference type="GeneID" id="81353334"/>
<accession>A0A9W9G3B0</accession>
<feature type="compositionally biased region" description="Basic and acidic residues" evidence="1">
    <location>
        <begin position="260"/>
        <end position="296"/>
    </location>
</feature>
<dbReference type="RefSeq" id="XP_056479396.1">
    <property type="nucleotide sequence ID" value="XM_056614355.1"/>
</dbReference>
<comment type="caution">
    <text evidence="2">The sequence shown here is derived from an EMBL/GenBank/DDBJ whole genome shotgun (WGS) entry which is preliminary data.</text>
</comment>
<sequence>MESLASVDGSLAGRQVVPFQSPLQLHPPASAGALEICISHLLLDPWRRQAKVGFIDGWRRYRQERRDRVWAIISHSSLDSHTEPLTQVEMQGLTAGREDRYEYRSAAISHDHSREKAKVQRPRRARKHTINDHFRAANVARDRLTLPIASKLGIFSKGKASSPIKSRRRQHLNSSQKRDGWEGTNVPTSPLLDHASSPTDLSLRERKIPFDIATTRGKGPKLSRLSYHTRGKEWLDIYHHSFPALPDEKKANRRSNKSINAKDRISERRQGPKESKRFSIRELTPSREKAPAHDGQQRSSSASEHIASCREPRSSTPYIWSTSEPRVSRSDQTVEAHLLAVLHKGLSLKGTDDQGSMVHQTRHYYDLQDLKSILDAKKTAWGVQTVAASVGSHLPSSLVTGSNFAPSDVSEGQKSLEIKKTTDWRGSIMARPGNQFSVEFMTPDQHQLHAYRLEDDDDRCLSSATDEACGHADLSMDVIESDSNNQELFFKKLDARLQEIVGSEGEELTAAGGELEILETLQGSWHGLQADSGCRATRIANNDSCDRLNILQCSSMEARNALSTMPRGTFPSVGAQFSTESSALCNGKAPTSHHFLTGSTSRPEKERRHFSPLTSSRIPRLATRMNSKRNDIPAGFWRQHKLY</sequence>
<feature type="compositionally biased region" description="Polar residues" evidence="1">
    <location>
        <begin position="314"/>
        <end position="325"/>
    </location>
</feature>
<dbReference type="AlphaFoldDB" id="A0A9W9G3B0"/>
<feature type="region of interest" description="Disordered" evidence="1">
    <location>
        <begin position="593"/>
        <end position="613"/>
    </location>
</feature>
<reference evidence="2" key="1">
    <citation type="submission" date="2022-11" db="EMBL/GenBank/DDBJ databases">
        <authorList>
            <person name="Petersen C."/>
        </authorList>
    </citation>
    <scope>NUCLEOTIDE SEQUENCE</scope>
    <source>
        <strain evidence="2">IBT 30761</strain>
    </source>
</reference>
<keyword evidence="3" id="KW-1185">Reference proteome</keyword>
<feature type="region of interest" description="Disordered" evidence="1">
    <location>
        <begin position="247"/>
        <end position="327"/>
    </location>
</feature>
<dbReference type="EMBL" id="JAPQKI010000002">
    <property type="protein sequence ID" value="KAJ5111326.1"/>
    <property type="molecule type" value="Genomic_DNA"/>
</dbReference>